<keyword evidence="2" id="KW-1185">Reference proteome</keyword>
<dbReference type="Proteomes" id="UP001057402">
    <property type="component" value="Chromosome 12"/>
</dbReference>
<name>A0ACB9KYT2_9MYRT</name>
<evidence type="ECO:0000313" key="1">
    <source>
        <dbReference type="EMBL" id="KAI4302375.1"/>
    </source>
</evidence>
<sequence>MALEICVKAGTGAPDQLGDCPFCQRVLLTLEEKNIPYTTKLVDLGNKPQWFLDISPEGKVPVINIDGKWVADSDVIVRILEEKYPESSLVPPPEFASAGSTLFSPFVKFLLNKDPKAEDETKQAFLKELKTLDGHLQANGPHIAGPKVTSIDLSLVPKLYHIDTTVGHFKNFNAFDGLVHVNNYVGLWFQSKSFKATAATKDLVIAGWSKKVNGA</sequence>
<evidence type="ECO:0000313" key="2">
    <source>
        <dbReference type="Proteomes" id="UP001057402"/>
    </source>
</evidence>
<organism evidence="1 2">
    <name type="scientific">Melastoma candidum</name>
    <dbReference type="NCBI Taxonomy" id="119954"/>
    <lineage>
        <taxon>Eukaryota</taxon>
        <taxon>Viridiplantae</taxon>
        <taxon>Streptophyta</taxon>
        <taxon>Embryophyta</taxon>
        <taxon>Tracheophyta</taxon>
        <taxon>Spermatophyta</taxon>
        <taxon>Magnoliopsida</taxon>
        <taxon>eudicotyledons</taxon>
        <taxon>Gunneridae</taxon>
        <taxon>Pentapetalae</taxon>
        <taxon>rosids</taxon>
        <taxon>malvids</taxon>
        <taxon>Myrtales</taxon>
        <taxon>Melastomataceae</taxon>
        <taxon>Melastomatoideae</taxon>
        <taxon>Melastomateae</taxon>
        <taxon>Melastoma</taxon>
    </lineage>
</organism>
<reference evidence="2" key="1">
    <citation type="journal article" date="2023" name="Front. Plant Sci.">
        <title>Chromosomal-level genome assembly of Melastoma candidum provides insights into trichome evolution.</title>
        <authorList>
            <person name="Zhong Y."/>
            <person name="Wu W."/>
            <person name="Sun C."/>
            <person name="Zou P."/>
            <person name="Liu Y."/>
            <person name="Dai S."/>
            <person name="Zhou R."/>
        </authorList>
    </citation>
    <scope>NUCLEOTIDE SEQUENCE [LARGE SCALE GENOMIC DNA]</scope>
</reference>
<gene>
    <name evidence="1" type="ORF">MLD38_038127</name>
</gene>
<comment type="caution">
    <text evidence="1">The sequence shown here is derived from an EMBL/GenBank/DDBJ whole genome shotgun (WGS) entry which is preliminary data.</text>
</comment>
<dbReference type="EMBL" id="CM042891">
    <property type="protein sequence ID" value="KAI4302375.1"/>
    <property type="molecule type" value="Genomic_DNA"/>
</dbReference>
<accession>A0ACB9KYT2</accession>
<protein>
    <submittedName>
        <fullName evidence="1">Uncharacterized protein</fullName>
    </submittedName>
</protein>
<proteinExistence type="predicted"/>